<dbReference type="AlphaFoldDB" id="A0A4Q6XH71"/>
<feature type="domain" description="Carrier" evidence="1">
    <location>
        <begin position="1"/>
        <end position="74"/>
    </location>
</feature>
<evidence type="ECO:0000313" key="2">
    <source>
        <dbReference type="EMBL" id="RZF58883.1"/>
    </source>
</evidence>
<dbReference type="InterPro" id="IPR009081">
    <property type="entry name" value="PP-bd_ACP"/>
</dbReference>
<evidence type="ECO:0000259" key="1">
    <source>
        <dbReference type="PROSITE" id="PS50075"/>
    </source>
</evidence>
<dbReference type="Gene3D" id="1.10.1200.10">
    <property type="entry name" value="ACP-like"/>
    <property type="match status" value="1"/>
</dbReference>
<sequence>MEKQEFLKNLQEVLEVEQTLTVETNLKDLDEWDSMTAMLLIGYVSDEFGVTLTGDNIGEISTVQSVIDFIGESKFS</sequence>
<organism evidence="2 3">
    <name type="scientific">Sphingobacterium corticibacterium</name>
    <dbReference type="NCBI Taxonomy" id="2484746"/>
    <lineage>
        <taxon>Bacteria</taxon>
        <taxon>Pseudomonadati</taxon>
        <taxon>Bacteroidota</taxon>
        <taxon>Sphingobacteriia</taxon>
        <taxon>Sphingobacteriales</taxon>
        <taxon>Sphingobacteriaceae</taxon>
        <taxon>Sphingobacterium</taxon>
    </lineage>
</organism>
<dbReference type="InterPro" id="IPR036736">
    <property type="entry name" value="ACP-like_sf"/>
</dbReference>
<protein>
    <submittedName>
        <fullName evidence="2">Acyl carrier protein</fullName>
    </submittedName>
</protein>
<dbReference type="Pfam" id="PF00550">
    <property type="entry name" value="PP-binding"/>
    <property type="match status" value="1"/>
</dbReference>
<reference evidence="2 3" key="1">
    <citation type="submission" date="2019-02" db="EMBL/GenBank/DDBJ databases">
        <authorList>
            <person name="Li Y."/>
        </authorList>
    </citation>
    <scope>NUCLEOTIDE SEQUENCE [LARGE SCALE GENOMIC DNA]</scope>
    <source>
        <strain evidence="2 3">30C10-4-7</strain>
    </source>
</reference>
<dbReference type="OrthoDB" id="675004at2"/>
<proteinExistence type="predicted"/>
<comment type="caution">
    <text evidence="2">The sequence shown here is derived from an EMBL/GenBank/DDBJ whole genome shotgun (WGS) entry which is preliminary data.</text>
</comment>
<evidence type="ECO:0000313" key="3">
    <source>
        <dbReference type="Proteomes" id="UP000292855"/>
    </source>
</evidence>
<gene>
    <name evidence="2" type="ORF">EWE74_16300</name>
</gene>
<dbReference type="PROSITE" id="PS50075">
    <property type="entry name" value="CARRIER"/>
    <property type="match status" value="1"/>
</dbReference>
<name>A0A4Q6XH71_9SPHI</name>
<dbReference type="RefSeq" id="WP_130142697.1">
    <property type="nucleotide sequence ID" value="NZ_SGIT01000003.1"/>
</dbReference>
<accession>A0A4Q6XH71</accession>
<dbReference type="Proteomes" id="UP000292855">
    <property type="component" value="Unassembled WGS sequence"/>
</dbReference>
<dbReference type="SUPFAM" id="SSF47336">
    <property type="entry name" value="ACP-like"/>
    <property type="match status" value="1"/>
</dbReference>
<keyword evidence="3" id="KW-1185">Reference proteome</keyword>
<dbReference type="EMBL" id="SGIT01000003">
    <property type="protein sequence ID" value="RZF58883.1"/>
    <property type="molecule type" value="Genomic_DNA"/>
</dbReference>